<accession>A0A1C3RGS8</accession>
<dbReference type="EMBL" id="FLYE01000012">
    <property type="protein sequence ID" value="SCA56392.1"/>
    <property type="molecule type" value="Genomic_DNA"/>
</dbReference>
<evidence type="ECO:0000313" key="5">
    <source>
        <dbReference type="Proteomes" id="UP000231658"/>
    </source>
</evidence>
<proteinExistence type="inferred from homology"/>
<dbReference type="Proteomes" id="UP000231658">
    <property type="component" value="Unassembled WGS sequence"/>
</dbReference>
<dbReference type="Pfam" id="PF00753">
    <property type="entry name" value="Lactamase_B"/>
    <property type="match status" value="1"/>
</dbReference>
<dbReference type="OrthoDB" id="420651at2"/>
<comment type="similarity">
    <text evidence="1">Belongs to the metallo-beta-lactamase superfamily. Class-B beta-lactamase family.</text>
</comment>
<dbReference type="PANTHER" id="PTHR42951:SF4">
    <property type="entry name" value="ACYL-COENZYME A THIOESTERASE MBLAC2"/>
    <property type="match status" value="1"/>
</dbReference>
<evidence type="ECO:0000259" key="3">
    <source>
        <dbReference type="SMART" id="SM00849"/>
    </source>
</evidence>
<feature type="domain" description="Metallo-beta-lactamase" evidence="3">
    <location>
        <begin position="47"/>
        <end position="232"/>
    </location>
</feature>
<dbReference type="RefSeq" id="WP_069188491.1">
    <property type="nucleotide sequence ID" value="NZ_FLYE01000012.1"/>
</dbReference>
<dbReference type="InterPro" id="IPR036866">
    <property type="entry name" value="RibonucZ/Hydroxyglut_hydro"/>
</dbReference>
<gene>
    <name evidence="4" type="ORF">MTBPR1_20240</name>
</gene>
<feature type="signal peptide" evidence="2">
    <location>
        <begin position="1"/>
        <end position="19"/>
    </location>
</feature>
<evidence type="ECO:0000256" key="1">
    <source>
        <dbReference type="ARBA" id="ARBA00005250"/>
    </source>
</evidence>
<dbReference type="SUPFAM" id="SSF56281">
    <property type="entry name" value="Metallo-hydrolase/oxidoreductase"/>
    <property type="match status" value="1"/>
</dbReference>
<name>A0A1C3RGS8_9PROT</name>
<reference evidence="4 5" key="1">
    <citation type="submission" date="2016-07" db="EMBL/GenBank/DDBJ databases">
        <authorList>
            <person name="Lefevre C.T."/>
        </authorList>
    </citation>
    <scope>NUCLEOTIDE SEQUENCE [LARGE SCALE GENOMIC DNA]</scope>
    <source>
        <strain evidence="4">PR1</strain>
    </source>
</reference>
<feature type="chain" id="PRO_5008680721" description="Metallo-beta-lactamase domain-containing protein" evidence="2">
    <location>
        <begin position="20"/>
        <end position="301"/>
    </location>
</feature>
<dbReference type="InterPro" id="IPR001279">
    <property type="entry name" value="Metallo-B-lactamas"/>
</dbReference>
<dbReference type="GO" id="GO:0017001">
    <property type="term" value="P:antibiotic catabolic process"/>
    <property type="evidence" value="ECO:0007669"/>
    <property type="project" value="UniProtKB-ARBA"/>
</dbReference>
<dbReference type="SMART" id="SM00849">
    <property type="entry name" value="Lactamase_B"/>
    <property type="match status" value="1"/>
</dbReference>
<evidence type="ECO:0000313" key="4">
    <source>
        <dbReference type="EMBL" id="SCA56392.1"/>
    </source>
</evidence>
<evidence type="ECO:0000256" key="2">
    <source>
        <dbReference type="SAM" id="SignalP"/>
    </source>
</evidence>
<dbReference type="CDD" id="cd16282">
    <property type="entry name" value="metallo-hydrolase-like_MBL-fold"/>
    <property type="match status" value="1"/>
</dbReference>
<dbReference type="STRING" id="1867952.MTBPR1_20240"/>
<dbReference type="Gene3D" id="3.60.15.10">
    <property type="entry name" value="Ribonuclease Z/Hydroxyacylglutathione hydrolase-like"/>
    <property type="match status" value="1"/>
</dbReference>
<protein>
    <recommendedName>
        <fullName evidence="3">Metallo-beta-lactamase domain-containing protein</fullName>
    </recommendedName>
</protein>
<dbReference type="AlphaFoldDB" id="A0A1C3RGS8"/>
<organism evidence="4 5">
    <name type="scientific">Candidatus Terasakiella magnetica</name>
    <dbReference type="NCBI Taxonomy" id="1867952"/>
    <lineage>
        <taxon>Bacteria</taxon>
        <taxon>Pseudomonadati</taxon>
        <taxon>Pseudomonadota</taxon>
        <taxon>Alphaproteobacteria</taxon>
        <taxon>Rhodospirillales</taxon>
        <taxon>Terasakiellaceae</taxon>
        <taxon>Terasakiella</taxon>
    </lineage>
</organism>
<dbReference type="InterPro" id="IPR050855">
    <property type="entry name" value="NDM-1-like"/>
</dbReference>
<keyword evidence="5" id="KW-1185">Reference proteome</keyword>
<dbReference type="PANTHER" id="PTHR42951">
    <property type="entry name" value="METALLO-BETA-LACTAMASE DOMAIN-CONTAINING"/>
    <property type="match status" value="1"/>
</dbReference>
<sequence>MRFILPLLSLILLSGQALGLEIQKVTEDVYALVGEKKQRSASNLANNATFGVVVTKEGIVLVDPGGSYKGAKVIHETLKTISDQPVKIVINTGGQDHRWLGNSYWKEQGAQIIASNAAVEDHKERESMHFTALRNFLGSELDGTEAVYADTTFDTTYSFSLGGLAFEIHHKGQAHTPGDSFVWLKEKNTLFSGDIIYVERLLGIGSMSHSGTWIDVFEALASFKPNHIIPGHGHATSLKQAKADTYNYLLNIRNKMRSHIDEGKDIITAPKIDQSAFSHLEQFSSLAGRNAQQVFSEMEWE</sequence>
<keyword evidence="2" id="KW-0732">Signal</keyword>